<name>A0A1G6IWI3_9BACI</name>
<keyword evidence="1" id="KW-0472">Membrane</keyword>
<proteinExistence type="predicted"/>
<evidence type="ECO:0000259" key="2">
    <source>
        <dbReference type="Pfam" id="PF01882"/>
    </source>
</evidence>
<accession>A0A1G6IWI3</accession>
<reference evidence="4" key="1">
    <citation type="submission" date="2016-09" db="EMBL/GenBank/DDBJ databases">
        <authorList>
            <person name="Varghese N."/>
            <person name="Submissions S."/>
        </authorList>
    </citation>
    <scope>NUCLEOTIDE SEQUENCE [LARGE SCALE GENOMIC DNA]</scope>
    <source>
        <strain evidence="4">S5</strain>
    </source>
</reference>
<dbReference type="AlphaFoldDB" id="A0A1G6IWI3"/>
<gene>
    <name evidence="3" type="ORF">SAMN05421734_104158</name>
</gene>
<feature type="transmembrane region" description="Helical" evidence="1">
    <location>
        <begin position="35"/>
        <end position="55"/>
    </location>
</feature>
<evidence type="ECO:0000313" key="3">
    <source>
        <dbReference type="EMBL" id="SDC10834.1"/>
    </source>
</evidence>
<dbReference type="STRING" id="1612202.SAMN05421734_104158"/>
<keyword evidence="4" id="KW-1185">Reference proteome</keyword>
<dbReference type="EMBL" id="FMYI01000004">
    <property type="protein sequence ID" value="SDC10834.1"/>
    <property type="molecule type" value="Genomic_DNA"/>
</dbReference>
<organism evidence="3 4">
    <name type="scientific">Pelagirhabdus alkalitolerans</name>
    <dbReference type="NCBI Taxonomy" id="1612202"/>
    <lineage>
        <taxon>Bacteria</taxon>
        <taxon>Bacillati</taxon>
        <taxon>Bacillota</taxon>
        <taxon>Bacilli</taxon>
        <taxon>Bacillales</taxon>
        <taxon>Bacillaceae</taxon>
        <taxon>Pelagirhabdus</taxon>
    </lineage>
</organism>
<dbReference type="Pfam" id="PF01882">
    <property type="entry name" value="DUF58"/>
    <property type="match status" value="1"/>
</dbReference>
<keyword evidence="1" id="KW-1133">Transmembrane helix</keyword>
<keyword evidence="1" id="KW-0812">Transmembrane</keyword>
<sequence>MFRFFCTFAKLSQIVFLFALLYSYAMFQGGFVSWFLFYAALPFLLYYVVFIFYPINDWKVKRIIPDGAIEAGDFVTIRLSIKRRFPLLVPYLFVRDALPKSINAKYLAHDYAQMLTNPEQMTQVKDIKEVRHPLFKRHLSIDYQIKYVPRGVHSFHAVTLTVSDAFGFISKSKVINLDESMVVAPKSGPVVVKERDQNEKEGDELITLKPSSQSQIVSGVREYVPGDRIASINWKQTAKRETLMTKEFEQEQSIDGIVALLPMTSSKTLELNIAFIKGMKERFYEKQVNASFYLMSYPLQTFQSIDGHQSGSFTEALIHLKSINTDQLQESFQKVQADWKDARFIIMLTDYLTKELLQFVERMLFKQIKMTVYWMKSTDHQTEGEKEIARKLQAFGVRILSINETMITKPNWEVSI</sequence>
<feature type="domain" description="DUF58" evidence="2">
    <location>
        <begin position="220"/>
        <end position="259"/>
    </location>
</feature>
<dbReference type="Proteomes" id="UP000242949">
    <property type="component" value="Unassembled WGS sequence"/>
</dbReference>
<evidence type="ECO:0000256" key="1">
    <source>
        <dbReference type="SAM" id="Phobius"/>
    </source>
</evidence>
<dbReference type="PANTHER" id="PTHR34351">
    <property type="entry name" value="SLR1927 PROTEIN-RELATED"/>
    <property type="match status" value="1"/>
</dbReference>
<protein>
    <recommendedName>
        <fullName evidence="2">DUF58 domain-containing protein</fullName>
    </recommendedName>
</protein>
<evidence type="ECO:0000313" key="4">
    <source>
        <dbReference type="Proteomes" id="UP000242949"/>
    </source>
</evidence>
<dbReference type="RefSeq" id="WP_090795159.1">
    <property type="nucleotide sequence ID" value="NZ_FMYI01000004.1"/>
</dbReference>
<dbReference type="OrthoDB" id="140416at2"/>
<dbReference type="PANTHER" id="PTHR34351:SF2">
    <property type="entry name" value="DUF58 DOMAIN-CONTAINING PROTEIN"/>
    <property type="match status" value="1"/>
</dbReference>
<dbReference type="InterPro" id="IPR002881">
    <property type="entry name" value="DUF58"/>
</dbReference>